<dbReference type="PANTHER" id="PTHR43968">
    <property type="match status" value="1"/>
</dbReference>
<dbReference type="OrthoDB" id="4951845at2759"/>
<dbReference type="Gene3D" id="1.20.1050.10">
    <property type="match status" value="1"/>
</dbReference>
<keyword evidence="3" id="KW-1185">Reference proteome</keyword>
<accession>A0A9P5X8L6</accession>
<dbReference type="InterPro" id="IPR036249">
    <property type="entry name" value="Thioredoxin-like_sf"/>
</dbReference>
<dbReference type="GO" id="GO:0005737">
    <property type="term" value="C:cytoplasm"/>
    <property type="evidence" value="ECO:0007669"/>
    <property type="project" value="TreeGrafter"/>
</dbReference>
<dbReference type="Pfam" id="PF13409">
    <property type="entry name" value="GST_N_2"/>
    <property type="match status" value="1"/>
</dbReference>
<reference evidence="2" key="1">
    <citation type="submission" date="2020-11" db="EMBL/GenBank/DDBJ databases">
        <authorList>
            <consortium name="DOE Joint Genome Institute"/>
            <person name="Ahrendt S."/>
            <person name="Riley R."/>
            <person name="Andreopoulos W."/>
            <person name="Labutti K."/>
            <person name="Pangilinan J."/>
            <person name="Ruiz-Duenas F.J."/>
            <person name="Barrasa J.M."/>
            <person name="Sanchez-Garcia M."/>
            <person name="Camarero S."/>
            <person name="Miyauchi S."/>
            <person name="Serrano A."/>
            <person name="Linde D."/>
            <person name="Babiker R."/>
            <person name="Drula E."/>
            <person name="Ayuso-Fernandez I."/>
            <person name="Pacheco R."/>
            <person name="Padilla G."/>
            <person name="Ferreira P."/>
            <person name="Barriuso J."/>
            <person name="Kellner H."/>
            <person name="Castanera R."/>
            <person name="Alfaro M."/>
            <person name="Ramirez L."/>
            <person name="Pisabarro A.G."/>
            <person name="Kuo A."/>
            <person name="Tritt A."/>
            <person name="Lipzen A."/>
            <person name="He G."/>
            <person name="Yan M."/>
            <person name="Ng V."/>
            <person name="Cullen D."/>
            <person name="Martin F."/>
            <person name="Rosso M.-N."/>
            <person name="Henrissat B."/>
            <person name="Hibbett D."/>
            <person name="Martinez A.T."/>
            <person name="Grigoriev I.V."/>
        </authorList>
    </citation>
    <scope>NUCLEOTIDE SEQUENCE</scope>
    <source>
        <strain evidence="2">MF-IS2</strain>
    </source>
</reference>
<evidence type="ECO:0000259" key="1">
    <source>
        <dbReference type="PROSITE" id="PS50404"/>
    </source>
</evidence>
<dbReference type="PANTHER" id="PTHR43968:SF6">
    <property type="entry name" value="GLUTATHIONE S-TRANSFERASE OMEGA"/>
    <property type="match status" value="1"/>
</dbReference>
<dbReference type="Pfam" id="PF22041">
    <property type="entry name" value="GST_C_7"/>
    <property type="match status" value="1"/>
</dbReference>
<dbReference type="SUPFAM" id="SSF47616">
    <property type="entry name" value="GST C-terminal domain-like"/>
    <property type="match status" value="1"/>
</dbReference>
<sequence length="249" mass="27981">MITLYDITGKPPIKTGSPNVWKTRYVLNYKKLPHKTIFVEFPDIEDELKKAGIPPSGKKPDGVTPHYTCPSIIDDATGAVVSDSYKIAEYLDKAYPDTPKLFPPGTEALQAAFYDHFPQVLAPLWPIVLPRVPRVVMDERSAEHYIRMYSERFGMPLAQMEPVGEERVAAWAKVKAGFGQLDGWLSKSSGPFIMGDTVTFVDFVVASTLHSLRTLFGENSEEWRDIDGWNDGRWAGILKNLKEYASVEI</sequence>
<evidence type="ECO:0000313" key="3">
    <source>
        <dbReference type="Proteomes" id="UP000807342"/>
    </source>
</evidence>
<dbReference type="InterPro" id="IPR004045">
    <property type="entry name" value="Glutathione_S-Trfase_N"/>
</dbReference>
<proteinExistence type="predicted"/>
<organism evidence="2 3">
    <name type="scientific">Macrolepiota fuliginosa MF-IS2</name>
    <dbReference type="NCBI Taxonomy" id="1400762"/>
    <lineage>
        <taxon>Eukaryota</taxon>
        <taxon>Fungi</taxon>
        <taxon>Dikarya</taxon>
        <taxon>Basidiomycota</taxon>
        <taxon>Agaricomycotina</taxon>
        <taxon>Agaricomycetes</taxon>
        <taxon>Agaricomycetidae</taxon>
        <taxon>Agaricales</taxon>
        <taxon>Agaricineae</taxon>
        <taxon>Agaricaceae</taxon>
        <taxon>Macrolepiota</taxon>
    </lineage>
</organism>
<evidence type="ECO:0000313" key="2">
    <source>
        <dbReference type="EMBL" id="KAF9445115.1"/>
    </source>
</evidence>
<feature type="domain" description="GST N-terminal" evidence="1">
    <location>
        <begin position="7"/>
        <end position="99"/>
    </location>
</feature>
<dbReference type="PROSITE" id="PS50404">
    <property type="entry name" value="GST_NTER"/>
    <property type="match status" value="1"/>
</dbReference>
<dbReference type="InterPro" id="IPR036282">
    <property type="entry name" value="Glutathione-S-Trfase_C_sf"/>
</dbReference>
<dbReference type="AlphaFoldDB" id="A0A9P5X8L6"/>
<name>A0A9P5X8L6_9AGAR</name>
<dbReference type="InterPro" id="IPR050983">
    <property type="entry name" value="GST_Omega/HSP26"/>
</dbReference>
<dbReference type="EMBL" id="MU151324">
    <property type="protein sequence ID" value="KAF9445115.1"/>
    <property type="molecule type" value="Genomic_DNA"/>
</dbReference>
<gene>
    <name evidence="2" type="ORF">P691DRAFT_735531</name>
</gene>
<dbReference type="Proteomes" id="UP000807342">
    <property type="component" value="Unassembled WGS sequence"/>
</dbReference>
<dbReference type="InterPro" id="IPR054416">
    <property type="entry name" value="GST_UstS-like_C"/>
</dbReference>
<protein>
    <recommendedName>
        <fullName evidence="1">GST N-terminal domain-containing protein</fullName>
    </recommendedName>
</protein>
<dbReference type="Gene3D" id="3.40.30.10">
    <property type="entry name" value="Glutaredoxin"/>
    <property type="match status" value="1"/>
</dbReference>
<comment type="caution">
    <text evidence="2">The sequence shown here is derived from an EMBL/GenBank/DDBJ whole genome shotgun (WGS) entry which is preliminary data.</text>
</comment>
<dbReference type="SUPFAM" id="SSF52833">
    <property type="entry name" value="Thioredoxin-like"/>
    <property type="match status" value="1"/>
</dbReference>